<keyword evidence="4" id="KW-1133">Transmembrane helix</keyword>
<feature type="transmembrane region" description="Helical" evidence="4">
    <location>
        <begin position="6"/>
        <end position="29"/>
    </location>
</feature>
<gene>
    <name evidence="6" type="ORF">SAMN04515674_115120</name>
</gene>
<keyword evidence="7" id="KW-1185">Reference proteome</keyword>
<evidence type="ECO:0000256" key="4">
    <source>
        <dbReference type="SAM" id="Phobius"/>
    </source>
</evidence>
<dbReference type="Pfam" id="PF04116">
    <property type="entry name" value="FA_hydroxylase"/>
    <property type="match status" value="1"/>
</dbReference>
<dbReference type="PANTHER" id="PTHR31899">
    <property type="entry name" value="BETA-CAROTENE 3-HYDROXYLASE 1, CHLOROPLASTIC"/>
    <property type="match status" value="1"/>
</dbReference>
<sequence length="156" mass="18837">MRSNFLVMFIKFLLFFGTFFLMEGFAWFIHKFIMHGIMWNWHQSHHVHHKDILEKNDLFSVVFGIVSTAAIITGDLIPSVWFLFWIGLGIALYGIFYFIFHDIIVHRRIKIKYVARNKYMKRIMRAHYIHHKIHTREGAEAFGFLWAPKKYEKKDD</sequence>
<dbReference type="GO" id="GO:0010291">
    <property type="term" value="F:beta-carotene 3-hydroxylase activity"/>
    <property type="evidence" value="ECO:0007669"/>
    <property type="project" value="TreeGrafter"/>
</dbReference>
<dbReference type="InterPro" id="IPR045019">
    <property type="entry name" value="BETA-OHASE-like"/>
</dbReference>
<dbReference type="InterPro" id="IPR006694">
    <property type="entry name" value="Fatty_acid_hydroxylase"/>
</dbReference>
<protein>
    <submittedName>
        <fullName evidence="6">Beta-carotene 3-hydroxylase</fullName>
    </submittedName>
</protein>
<keyword evidence="4" id="KW-0812">Transmembrane</keyword>
<dbReference type="AlphaFoldDB" id="A0A1I5XQV5"/>
<evidence type="ECO:0000313" key="7">
    <source>
        <dbReference type="Proteomes" id="UP000199306"/>
    </source>
</evidence>
<evidence type="ECO:0000256" key="3">
    <source>
        <dbReference type="ARBA" id="ARBA00023002"/>
    </source>
</evidence>
<proteinExistence type="inferred from homology"/>
<dbReference type="PANTHER" id="PTHR31899:SF9">
    <property type="entry name" value="BETA-CAROTENE 3-HYDROXYLASE 1, CHLOROPLASTIC"/>
    <property type="match status" value="1"/>
</dbReference>
<dbReference type="STRING" id="1079859.SAMN04515674_115120"/>
<feature type="transmembrane region" description="Helical" evidence="4">
    <location>
        <begin position="80"/>
        <end position="100"/>
    </location>
</feature>
<evidence type="ECO:0000313" key="6">
    <source>
        <dbReference type="EMBL" id="SFQ34318.1"/>
    </source>
</evidence>
<feature type="domain" description="Fatty acid hydroxylase" evidence="5">
    <location>
        <begin position="18"/>
        <end position="144"/>
    </location>
</feature>
<dbReference type="GO" id="GO:0016119">
    <property type="term" value="P:carotene metabolic process"/>
    <property type="evidence" value="ECO:0007669"/>
    <property type="project" value="TreeGrafter"/>
</dbReference>
<dbReference type="GO" id="GO:0016123">
    <property type="term" value="P:xanthophyll biosynthetic process"/>
    <property type="evidence" value="ECO:0007669"/>
    <property type="project" value="TreeGrafter"/>
</dbReference>
<evidence type="ECO:0000256" key="2">
    <source>
        <dbReference type="ARBA" id="ARBA00022746"/>
    </source>
</evidence>
<dbReference type="GO" id="GO:0005506">
    <property type="term" value="F:iron ion binding"/>
    <property type="evidence" value="ECO:0007669"/>
    <property type="project" value="InterPro"/>
</dbReference>
<comment type="similarity">
    <text evidence="1">Belongs to the sterol desaturase family.</text>
</comment>
<accession>A0A1I5XQV5</accession>
<reference evidence="6 7" key="1">
    <citation type="submission" date="2016-10" db="EMBL/GenBank/DDBJ databases">
        <authorList>
            <person name="de Groot N.N."/>
        </authorList>
    </citation>
    <scope>NUCLEOTIDE SEQUENCE [LARGE SCALE GENOMIC DNA]</scope>
    <source>
        <strain evidence="7">E92,LMG 26720,CCM 7988</strain>
    </source>
</reference>
<feature type="transmembrane region" description="Helical" evidence="4">
    <location>
        <begin position="58"/>
        <end position="74"/>
    </location>
</feature>
<evidence type="ECO:0000256" key="1">
    <source>
        <dbReference type="ARBA" id="ARBA00009324"/>
    </source>
</evidence>
<dbReference type="Proteomes" id="UP000199306">
    <property type="component" value="Unassembled WGS sequence"/>
</dbReference>
<keyword evidence="4" id="KW-0472">Membrane</keyword>
<keyword evidence="3" id="KW-0560">Oxidoreductase</keyword>
<name>A0A1I5XQV5_9BACT</name>
<evidence type="ECO:0000259" key="5">
    <source>
        <dbReference type="Pfam" id="PF04116"/>
    </source>
</evidence>
<keyword evidence="2" id="KW-0125">Carotenoid biosynthesis</keyword>
<organism evidence="6 7">
    <name type="scientific">Pseudarcicella hirudinis</name>
    <dbReference type="NCBI Taxonomy" id="1079859"/>
    <lineage>
        <taxon>Bacteria</taxon>
        <taxon>Pseudomonadati</taxon>
        <taxon>Bacteroidota</taxon>
        <taxon>Cytophagia</taxon>
        <taxon>Cytophagales</taxon>
        <taxon>Flectobacillaceae</taxon>
        <taxon>Pseudarcicella</taxon>
    </lineage>
</organism>
<dbReference type="EMBL" id="FOXH01000015">
    <property type="protein sequence ID" value="SFQ34318.1"/>
    <property type="molecule type" value="Genomic_DNA"/>
</dbReference>